<gene>
    <name evidence="1" type="ORF">LFA_0975</name>
</gene>
<protein>
    <submittedName>
        <fullName evidence="1">Uncharacterized protein</fullName>
    </submittedName>
</protein>
<name>A0A098G1Q2_9GAMM</name>
<dbReference type="AlphaFoldDB" id="A0A098G1Q2"/>
<proteinExistence type="predicted"/>
<organism evidence="1 2">
    <name type="scientific">Legionella fallonii LLAP-10</name>
    <dbReference type="NCBI Taxonomy" id="1212491"/>
    <lineage>
        <taxon>Bacteria</taxon>
        <taxon>Pseudomonadati</taxon>
        <taxon>Pseudomonadota</taxon>
        <taxon>Gammaproteobacteria</taxon>
        <taxon>Legionellales</taxon>
        <taxon>Legionellaceae</taxon>
        <taxon>Legionella</taxon>
    </lineage>
</organism>
<accession>A0A098G1Q2</accession>
<keyword evidence="2" id="KW-1185">Reference proteome</keyword>
<evidence type="ECO:0000313" key="2">
    <source>
        <dbReference type="Proteomes" id="UP000032430"/>
    </source>
</evidence>
<dbReference type="Proteomes" id="UP000032430">
    <property type="component" value="Chromosome I"/>
</dbReference>
<evidence type="ECO:0000313" key="1">
    <source>
        <dbReference type="EMBL" id="CEG56413.1"/>
    </source>
</evidence>
<reference evidence="2" key="1">
    <citation type="submission" date="2014-09" db="EMBL/GenBank/DDBJ databases">
        <authorList>
            <person name="Gomez-Valero L."/>
        </authorList>
    </citation>
    <scope>NUCLEOTIDE SEQUENCE [LARGE SCALE GENOMIC DNA]</scope>
    <source>
        <strain evidence="2">ATCC700992</strain>
    </source>
</reference>
<dbReference type="HOGENOM" id="CLU_2423298_0_0_6"/>
<dbReference type="KEGG" id="lfa:LFA_0975"/>
<dbReference type="EMBL" id="LN614827">
    <property type="protein sequence ID" value="CEG56413.1"/>
    <property type="molecule type" value="Genomic_DNA"/>
</dbReference>
<sequence length="91" mass="10547">MQTNASRATETSVRTIIRTVTLINYSLRHLVICNYIFIHQTLITSSNTGINYKSEFSSSHLYRLRLLLPITATGLNRTYVKCAMLKRRHFL</sequence>